<comment type="caution">
    <text evidence="2">The sequence shown here is derived from an EMBL/GenBank/DDBJ whole genome shotgun (WGS) entry which is preliminary data.</text>
</comment>
<name>A0A6N9VIM7_STRMI</name>
<keyword evidence="2" id="KW-0808">Transferase</keyword>
<feature type="non-terminal residue" evidence="2">
    <location>
        <position position="1"/>
    </location>
</feature>
<dbReference type="AlphaFoldDB" id="A0A6N9VIM7"/>
<reference evidence="2 3" key="1">
    <citation type="submission" date="2020-01" db="EMBL/GenBank/DDBJ databases">
        <title>Insect and environment-associated Actinomycetes.</title>
        <authorList>
            <person name="Currrie C."/>
            <person name="Chevrette M."/>
            <person name="Carlson C."/>
            <person name="Stubbendieck R."/>
            <person name="Wendt-Pienkowski E."/>
        </authorList>
    </citation>
    <scope>NUCLEOTIDE SEQUENCE [LARGE SCALE GENOMIC DNA]</scope>
    <source>
        <strain evidence="2 3">SID14438</strain>
    </source>
</reference>
<evidence type="ECO:0000313" key="2">
    <source>
        <dbReference type="EMBL" id="NEB69921.1"/>
    </source>
</evidence>
<dbReference type="GO" id="GO:0004674">
    <property type="term" value="F:protein serine/threonine kinase activity"/>
    <property type="evidence" value="ECO:0007669"/>
    <property type="project" value="UniProtKB-KW"/>
</dbReference>
<keyword evidence="2" id="KW-0723">Serine/threonine-protein kinase</keyword>
<evidence type="ECO:0000313" key="3">
    <source>
        <dbReference type="Proteomes" id="UP000471648"/>
    </source>
</evidence>
<protein>
    <submittedName>
        <fullName evidence="2">Serine/threonine protein kinase</fullName>
    </submittedName>
</protein>
<organism evidence="2 3">
    <name type="scientific">Streptomyces microflavus</name>
    <name type="common">Streptomyces lipmanii</name>
    <dbReference type="NCBI Taxonomy" id="1919"/>
    <lineage>
        <taxon>Bacteria</taxon>
        <taxon>Bacillati</taxon>
        <taxon>Actinomycetota</taxon>
        <taxon>Actinomycetes</taxon>
        <taxon>Kitasatosporales</taxon>
        <taxon>Streptomycetaceae</taxon>
        <taxon>Streptomyces</taxon>
    </lineage>
</organism>
<keyword evidence="2" id="KW-0418">Kinase</keyword>
<accession>A0A6N9VIM7</accession>
<gene>
    <name evidence="2" type="ORF">G3I39_23125</name>
</gene>
<sequence>TATAHALDAASGDGSARTAPAPDVLASVRNLTWHLVQDGDHLLVPGAGLRRFSTDLATGSAGLLLALHTLAARHGAPGAPTGPRALLSLLTLG</sequence>
<dbReference type="EMBL" id="JAAGME010000951">
    <property type="protein sequence ID" value="NEB69921.1"/>
    <property type="molecule type" value="Genomic_DNA"/>
</dbReference>
<dbReference type="Proteomes" id="UP000471648">
    <property type="component" value="Unassembled WGS sequence"/>
</dbReference>
<proteinExistence type="predicted"/>
<evidence type="ECO:0000256" key="1">
    <source>
        <dbReference type="SAM" id="MobiDB-lite"/>
    </source>
</evidence>
<feature type="region of interest" description="Disordered" evidence="1">
    <location>
        <begin position="1"/>
        <end position="20"/>
    </location>
</feature>